<dbReference type="OMA" id="TRSFCCR"/>
<evidence type="ECO:0000313" key="8">
    <source>
        <dbReference type="Proteomes" id="UP000008672"/>
    </source>
</evidence>
<sequence>MSENDNTSDIDSEECPVCYEKLADLGSSRRALSCGHTFCHDCLVKTLVTANENGPAKKHIICPICRHVTFLSKKGLLRLHGPSKRKKALKVPVSPVQALHPELDTPAQVSSTDRTRTNQLFHYLEARLFSRSASSNSLPTSPTCTSQIFFISGRGRPMADEDQVSVETTRSRVVFSCQFQWILLFTLLFIIVAVLVVVLPWVLGNKKQT</sequence>
<gene>
    <name evidence="7" type="primary">RNF222</name>
</gene>
<dbReference type="Proteomes" id="UP000008672">
    <property type="component" value="Unassembled WGS sequence"/>
</dbReference>
<evidence type="ECO:0000256" key="1">
    <source>
        <dbReference type="ARBA" id="ARBA00022723"/>
    </source>
</evidence>
<organism evidence="7 8">
    <name type="scientific">Latimeria chalumnae</name>
    <name type="common">Coelacanth</name>
    <dbReference type="NCBI Taxonomy" id="7897"/>
    <lineage>
        <taxon>Eukaryota</taxon>
        <taxon>Metazoa</taxon>
        <taxon>Chordata</taxon>
        <taxon>Craniata</taxon>
        <taxon>Vertebrata</taxon>
        <taxon>Euteleostomi</taxon>
        <taxon>Coelacanthiformes</taxon>
        <taxon>Coelacanthidae</taxon>
        <taxon>Latimeria</taxon>
    </lineage>
</organism>
<evidence type="ECO:0000313" key="7">
    <source>
        <dbReference type="Ensembl" id="ENSLACP00000010758.1"/>
    </source>
</evidence>
<dbReference type="InterPro" id="IPR042973">
    <property type="entry name" value="RNF222"/>
</dbReference>
<evidence type="ECO:0000256" key="5">
    <source>
        <dbReference type="SAM" id="Phobius"/>
    </source>
</evidence>
<evidence type="ECO:0000256" key="3">
    <source>
        <dbReference type="ARBA" id="ARBA00022833"/>
    </source>
</evidence>
<dbReference type="eggNOG" id="ENOG502S4BM">
    <property type="taxonomic scope" value="Eukaryota"/>
</dbReference>
<dbReference type="SUPFAM" id="SSF57850">
    <property type="entry name" value="RING/U-box"/>
    <property type="match status" value="1"/>
</dbReference>
<name>H3AM87_LATCH</name>
<dbReference type="Pfam" id="PF13445">
    <property type="entry name" value="zf-RING_UBOX"/>
    <property type="match status" value="1"/>
</dbReference>
<dbReference type="GeneTree" id="ENSGT00390000002856"/>
<dbReference type="Gene3D" id="3.30.40.10">
    <property type="entry name" value="Zinc/RING finger domain, C3HC4 (zinc finger)"/>
    <property type="match status" value="1"/>
</dbReference>
<dbReference type="FunCoup" id="H3AM87">
    <property type="interactions" value="1"/>
</dbReference>
<evidence type="ECO:0000256" key="4">
    <source>
        <dbReference type="PROSITE-ProRule" id="PRU00175"/>
    </source>
</evidence>
<keyword evidence="2 4" id="KW-0863">Zinc-finger</keyword>
<evidence type="ECO:0000256" key="2">
    <source>
        <dbReference type="ARBA" id="ARBA00022771"/>
    </source>
</evidence>
<keyword evidence="5" id="KW-1133">Transmembrane helix</keyword>
<dbReference type="InterPro" id="IPR017907">
    <property type="entry name" value="Znf_RING_CS"/>
</dbReference>
<dbReference type="InParanoid" id="H3AM87"/>
<keyword evidence="5" id="KW-0812">Transmembrane</keyword>
<dbReference type="CDD" id="cd16564">
    <property type="entry name" value="RING-HC_RNF222"/>
    <property type="match status" value="1"/>
</dbReference>
<dbReference type="PANTHER" id="PTHR47095:SF1">
    <property type="entry name" value="RING FINGER PROTEIN 222"/>
    <property type="match status" value="1"/>
</dbReference>
<feature type="transmembrane region" description="Helical" evidence="5">
    <location>
        <begin position="181"/>
        <end position="203"/>
    </location>
</feature>
<dbReference type="InterPro" id="IPR013083">
    <property type="entry name" value="Znf_RING/FYVE/PHD"/>
</dbReference>
<protein>
    <submittedName>
        <fullName evidence="7">Ring finger protein 222</fullName>
    </submittedName>
</protein>
<dbReference type="GO" id="GO:0008270">
    <property type="term" value="F:zinc ion binding"/>
    <property type="evidence" value="ECO:0007669"/>
    <property type="project" value="UniProtKB-KW"/>
</dbReference>
<dbReference type="EMBL" id="AFYH01204439">
    <property type="status" value="NOT_ANNOTATED_CDS"/>
    <property type="molecule type" value="Genomic_DNA"/>
</dbReference>
<reference evidence="8" key="1">
    <citation type="submission" date="2011-08" db="EMBL/GenBank/DDBJ databases">
        <title>The draft genome of Latimeria chalumnae.</title>
        <authorList>
            <person name="Di Palma F."/>
            <person name="Alfoldi J."/>
            <person name="Johnson J."/>
            <person name="Berlin A."/>
            <person name="Gnerre S."/>
            <person name="Jaffe D."/>
            <person name="MacCallum I."/>
            <person name="Young S."/>
            <person name="Walker B.J."/>
            <person name="Lander E."/>
            <person name="Lindblad-Toh K."/>
        </authorList>
    </citation>
    <scope>NUCLEOTIDE SEQUENCE [LARGE SCALE GENOMIC DNA]</scope>
    <source>
        <strain evidence="8">Wild caught</strain>
    </source>
</reference>
<dbReference type="Ensembl" id="ENSLACT00000010838.1">
    <property type="protein sequence ID" value="ENSLACP00000010758.1"/>
    <property type="gene ID" value="ENSLACG00000009471.1"/>
</dbReference>
<evidence type="ECO:0000259" key="6">
    <source>
        <dbReference type="PROSITE" id="PS50089"/>
    </source>
</evidence>
<dbReference type="HOGENOM" id="CLU_1242627_0_0_1"/>
<keyword evidence="8" id="KW-1185">Reference proteome</keyword>
<reference evidence="7" key="2">
    <citation type="submission" date="2025-08" db="UniProtKB">
        <authorList>
            <consortium name="Ensembl"/>
        </authorList>
    </citation>
    <scope>IDENTIFICATION</scope>
</reference>
<proteinExistence type="predicted"/>
<dbReference type="PROSITE" id="PS00518">
    <property type="entry name" value="ZF_RING_1"/>
    <property type="match status" value="1"/>
</dbReference>
<dbReference type="PANTHER" id="PTHR47095">
    <property type="entry name" value="RING FINGER PROTEIN 222"/>
    <property type="match status" value="1"/>
</dbReference>
<dbReference type="AlphaFoldDB" id="H3AM87"/>
<dbReference type="SMART" id="SM00184">
    <property type="entry name" value="RING"/>
    <property type="match status" value="1"/>
</dbReference>
<feature type="domain" description="RING-type" evidence="6">
    <location>
        <begin position="15"/>
        <end position="66"/>
    </location>
</feature>
<keyword evidence="5" id="KW-0472">Membrane</keyword>
<dbReference type="InterPro" id="IPR001841">
    <property type="entry name" value="Znf_RING"/>
</dbReference>
<keyword evidence="3" id="KW-0862">Zinc</keyword>
<accession>H3AM87</accession>
<keyword evidence="1" id="KW-0479">Metal-binding</keyword>
<reference evidence="7" key="3">
    <citation type="submission" date="2025-09" db="UniProtKB">
        <authorList>
            <consortium name="Ensembl"/>
        </authorList>
    </citation>
    <scope>IDENTIFICATION</scope>
</reference>
<dbReference type="PROSITE" id="PS50089">
    <property type="entry name" value="ZF_RING_2"/>
    <property type="match status" value="1"/>
</dbReference>
<dbReference type="InterPro" id="IPR027370">
    <property type="entry name" value="Znf-RING_euk"/>
</dbReference>